<organism evidence="2 3">
    <name type="scientific">Nesidiocoris tenuis</name>
    <dbReference type="NCBI Taxonomy" id="355587"/>
    <lineage>
        <taxon>Eukaryota</taxon>
        <taxon>Metazoa</taxon>
        <taxon>Ecdysozoa</taxon>
        <taxon>Arthropoda</taxon>
        <taxon>Hexapoda</taxon>
        <taxon>Insecta</taxon>
        <taxon>Pterygota</taxon>
        <taxon>Neoptera</taxon>
        <taxon>Paraneoptera</taxon>
        <taxon>Hemiptera</taxon>
        <taxon>Heteroptera</taxon>
        <taxon>Panheteroptera</taxon>
        <taxon>Cimicomorpha</taxon>
        <taxon>Miridae</taxon>
        <taxon>Dicyphina</taxon>
        <taxon>Nesidiocoris</taxon>
    </lineage>
</organism>
<dbReference type="Proteomes" id="UP000479000">
    <property type="component" value="Unassembled WGS sequence"/>
</dbReference>
<sequence length="147" mass="15576">VCLLALAAYVTGQYHGDPRNAAILTDSRYLNGDGKFGAAYSQASTSEAILQPSSRSRAQLQCSPSRASLQPGPCQGEELQPGTSSAADLQPGPRSAATRVQDDDSSAAQVLPAWQAESEQIARRLQLHLQQSLGRIFCPPPVNTSIN</sequence>
<name>A0A6H5GZI5_9HEMI</name>
<gene>
    <name evidence="2" type="ORF">NTEN_LOCUS14017</name>
</gene>
<evidence type="ECO:0000313" key="3">
    <source>
        <dbReference type="Proteomes" id="UP000479000"/>
    </source>
</evidence>
<dbReference type="EMBL" id="CADCXU010020949">
    <property type="protein sequence ID" value="CAB0008802.1"/>
    <property type="molecule type" value="Genomic_DNA"/>
</dbReference>
<feature type="region of interest" description="Disordered" evidence="1">
    <location>
        <begin position="47"/>
        <end position="109"/>
    </location>
</feature>
<evidence type="ECO:0000313" key="2">
    <source>
        <dbReference type="EMBL" id="CAB0008802.1"/>
    </source>
</evidence>
<reference evidence="2 3" key="1">
    <citation type="submission" date="2020-02" db="EMBL/GenBank/DDBJ databases">
        <authorList>
            <person name="Ferguson B K."/>
        </authorList>
    </citation>
    <scope>NUCLEOTIDE SEQUENCE [LARGE SCALE GENOMIC DNA]</scope>
</reference>
<dbReference type="OrthoDB" id="6352077at2759"/>
<feature type="non-terminal residue" evidence="2">
    <location>
        <position position="1"/>
    </location>
</feature>
<protein>
    <submittedName>
        <fullName evidence="2">Uncharacterized protein</fullName>
    </submittedName>
</protein>
<dbReference type="AlphaFoldDB" id="A0A6H5GZI5"/>
<accession>A0A6H5GZI5</accession>
<evidence type="ECO:0000256" key="1">
    <source>
        <dbReference type="SAM" id="MobiDB-lite"/>
    </source>
</evidence>
<proteinExistence type="predicted"/>
<keyword evidence="3" id="KW-1185">Reference proteome</keyword>
<feature type="compositionally biased region" description="Polar residues" evidence="1">
    <location>
        <begin position="47"/>
        <end position="68"/>
    </location>
</feature>